<dbReference type="SUPFAM" id="SSF46785">
    <property type="entry name" value="Winged helix' DNA-binding domain"/>
    <property type="match status" value="1"/>
</dbReference>
<dbReference type="InterPro" id="IPR036388">
    <property type="entry name" value="WH-like_DNA-bd_sf"/>
</dbReference>
<gene>
    <name evidence="1" type="ORF">CMTB2_05452</name>
</gene>
<sequence length="564" mass="68038">MYNNKHLKVFDKEDILGKKVILHKPRAIIHSYINKIPSKREKELYNYILKKAKEQLNYLSAQEEFKRMIEKWKNNEFTKIISFYLSISELKKIFKDFKHLRKKEIYETFKELEEIKLIKINLLEKDTKKEIIIQSNSNKIPNDIDFDQVTSVDIIRIISNVKIDYTNDIVSFYLPPISLAYLVAPKMYTNLNLLILNYLSSSYSITLFEFLHDFYENQKRFNQNKDFFETGKISLTKLRQILGAYNKYSRYTDFKKWVLNPAIKELNKSDVVPFFIEFQEIKKGKKVEWINFIMEDKPEYLKSDVILTKKGPQKITYEEKKFQNPSDKYPVKKELLELKEKIKNGLPYIIFKRELMKIQNSYICNKIDGYQPHLILKTNNIGHLEIYNPHTKEIRQLDKIKDAKELEELRQFLYKNSDRIGGIQYIDEKEIHLEELKSNFLNRYYHFTKDNFHYIILIKDIQFKDNEHFVLNGNDIIEDIKDIKITYPISTKEKIISLLKNEIKDDEIAYYQDLNRQEKERKIIEEFENKKDENKLKEFINYLEQESLKLVDEWKIAKSEEKKR</sequence>
<evidence type="ECO:0000313" key="2">
    <source>
        <dbReference type="Proteomes" id="UP000003288"/>
    </source>
</evidence>
<dbReference type="EMBL" id="ABCJ01000017">
    <property type="protein sequence ID" value="EDM22908.1"/>
    <property type="molecule type" value="Genomic_DNA"/>
</dbReference>
<accession>A0AAI9F1M5</accession>
<organism evidence="1 2">
    <name type="scientific">Caminibacter mediatlanticus TB-2</name>
    <dbReference type="NCBI Taxonomy" id="391592"/>
    <lineage>
        <taxon>Bacteria</taxon>
        <taxon>Pseudomonadati</taxon>
        <taxon>Campylobacterota</taxon>
        <taxon>Epsilonproteobacteria</taxon>
        <taxon>Nautiliales</taxon>
        <taxon>Nautiliaceae</taxon>
        <taxon>Caminibacter</taxon>
    </lineage>
</organism>
<dbReference type="Gene3D" id="1.10.10.10">
    <property type="entry name" value="Winged helix-like DNA-binding domain superfamily/Winged helix DNA-binding domain"/>
    <property type="match status" value="1"/>
</dbReference>
<dbReference type="InterPro" id="IPR036390">
    <property type="entry name" value="WH_DNA-bd_sf"/>
</dbReference>
<evidence type="ECO:0008006" key="3">
    <source>
        <dbReference type="Google" id="ProtNLM"/>
    </source>
</evidence>
<name>A0AAI9F1M5_9BACT</name>
<proteinExistence type="predicted"/>
<dbReference type="Pfam" id="PF21205">
    <property type="entry name" value="Rep3_C"/>
    <property type="match status" value="1"/>
</dbReference>
<reference evidence="1 2" key="1">
    <citation type="journal article" date="2011" name="Stand. Genomic Sci.">
        <title>Draft genome sequence of Caminibacter mediatlanticus strain TB-2, an epsilonproteobacterium isolated from a deep-sea hydrothermal vent.</title>
        <authorList>
            <person name="Giovannelli D."/>
            <person name="Ferriera S."/>
            <person name="Johnson J."/>
            <person name="Kravitz S."/>
            <person name="Perez-Rodriguez I."/>
            <person name="Ricci J."/>
            <person name="O'Brien C."/>
            <person name="Voordeckers J.W."/>
            <person name="Bini E."/>
            <person name="Vetriani C."/>
        </authorList>
    </citation>
    <scope>NUCLEOTIDE SEQUENCE [LARGE SCALE GENOMIC DNA]</scope>
    <source>
        <strain evidence="1 2">TB-2</strain>
    </source>
</reference>
<dbReference type="RefSeq" id="WP_007475723.1">
    <property type="nucleotide sequence ID" value="NZ_ABCJ01000017.1"/>
</dbReference>
<dbReference type="AlphaFoldDB" id="A0AAI9F1M5"/>
<dbReference type="Proteomes" id="UP000003288">
    <property type="component" value="Unassembled WGS sequence"/>
</dbReference>
<comment type="caution">
    <text evidence="1">The sequence shown here is derived from an EMBL/GenBank/DDBJ whole genome shotgun (WGS) entry which is preliminary data.</text>
</comment>
<protein>
    <recommendedName>
        <fullName evidence="3">Initiator Rep protein domain-containing protein</fullName>
    </recommendedName>
</protein>
<evidence type="ECO:0000313" key="1">
    <source>
        <dbReference type="EMBL" id="EDM22908.1"/>
    </source>
</evidence>